<dbReference type="AlphaFoldDB" id="A0A1I3JVH7"/>
<dbReference type="RefSeq" id="WP_092051446.1">
    <property type="nucleotide sequence ID" value="NZ_FOQD01000011.1"/>
</dbReference>
<reference evidence="11" key="1">
    <citation type="submission" date="2016-10" db="EMBL/GenBank/DDBJ databases">
        <authorList>
            <person name="Varghese N."/>
            <person name="Submissions S."/>
        </authorList>
    </citation>
    <scope>NUCLEOTIDE SEQUENCE [LARGE SCALE GENOMIC DNA]</scope>
    <source>
        <strain evidence="11">DSM 26348</strain>
    </source>
</reference>
<feature type="transmembrane region" description="Helical" evidence="8">
    <location>
        <begin position="33"/>
        <end position="55"/>
    </location>
</feature>
<evidence type="ECO:0000256" key="1">
    <source>
        <dbReference type="ARBA" id="ARBA00004651"/>
    </source>
</evidence>
<protein>
    <submittedName>
        <fullName evidence="10">Exosortase E/protease, VPEID-CTERM system</fullName>
    </submittedName>
</protein>
<evidence type="ECO:0000313" key="10">
    <source>
        <dbReference type="EMBL" id="SFI64184.1"/>
    </source>
</evidence>
<dbReference type="InterPro" id="IPR014346">
    <property type="entry name" value="Prenyl_protease-related"/>
</dbReference>
<dbReference type="EMBL" id="FOQD01000011">
    <property type="protein sequence ID" value="SFI64184.1"/>
    <property type="molecule type" value="Genomic_DNA"/>
</dbReference>
<feature type="transmembrane region" description="Helical" evidence="8">
    <location>
        <begin position="386"/>
        <end position="407"/>
    </location>
</feature>
<evidence type="ECO:0000256" key="4">
    <source>
        <dbReference type="ARBA" id="ARBA00022692"/>
    </source>
</evidence>
<evidence type="ECO:0000256" key="2">
    <source>
        <dbReference type="ARBA" id="ARBA00022475"/>
    </source>
</evidence>
<feature type="transmembrane region" description="Helical" evidence="8">
    <location>
        <begin position="184"/>
        <end position="205"/>
    </location>
</feature>
<dbReference type="GO" id="GO:0080120">
    <property type="term" value="P:CAAX-box protein maturation"/>
    <property type="evidence" value="ECO:0007669"/>
    <property type="project" value="UniProtKB-ARBA"/>
</dbReference>
<feature type="transmembrane region" description="Helical" evidence="8">
    <location>
        <begin position="281"/>
        <end position="307"/>
    </location>
</feature>
<feature type="transmembrane region" description="Helical" evidence="8">
    <location>
        <begin position="115"/>
        <end position="134"/>
    </location>
</feature>
<keyword evidence="3 10" id="KW-0645">Protease</keyword>
<feature type="transmembrane region" description="Helical" evidence="8">
    <location>
        <begin position="146"/>
        <end position="164"/>
    </location>
</feature>
<dbReference type="InterPro" id="IPR019127">
    <property type="entry name" value="Exosortase"/>
</dbReference>
<proteinExistence type="predicted"/>
<keyword evidence="5" id="KW-0378">Hydrolase</keyword>
<feature type="transmembrane region" description="Helical" evidence="8">
    <location>
        <begin position="319"/>
        <end position="339"/>
    </location>
</feature>
<evidence type="ECO:0000256" key="5">
    <source>
        <dbReference type="ARBA" id="ARBA00022801"/>
    </source>
</evidence>
<dbReference type="InterPro" id="IPR026420">
    <property type="entry name" value="Exo_VPEID"/>
</dbReference>
<feature type="transmembrane region" description="Helical" evidence="8">
    <location>
        <begin position="360"/>
        <end position="380"/>
    </location>
</feature>
<dbReference type="Pfam" id="PF09721">
    <property type="entry name" value="Exosortase_EpsH"/>
    <property type="match status" value="1"/>
</dbReference>
<dbReference type="InterPro" id="IPR026392">
    <property type="entry name" value="Exo/Archaeosortase_dom"/>
</dbReference>
<evidence type="ECO:0000259" key="9">
    <source>
        <dbReference type="Pfam" id="PF02517"/>
    </source>
</evidence>
<dbReference type="NCBIfam" id="TIGR04178">
    <property type="entry name" value="exo_archaeo"/>
    <property type="match status" value="1"/>
</dbReference>
<dbReference type="InterPro" id="IPR003675">
    <property type="entry name" value="Rce1/LyrA-like_dom"/>
</dbReference>
<evidence type="ECO:0000256" key="7">
    <source>
        <dbReference type="ARBA" id="ARBA00023136"/>
    </source>
</evidence>
<organism evidence="10 11">
    <name type="scientific">Planctomicrobium piriforme</name>
    <dbReference type="NCBI Taxonomy" id="1576369"/>
    <lineage>
        <taxon>Bacteria</taxon>
        <taxon>Pseudomonadati</taxon>
        <taxon>Planctomycetota</taxon>
        <taxon>Planctomycetia</taxon>
        <taxon>Planctomycetales</taxon>
        <taxon>Planctomycetaceae</taxon>
        <taxon>Planctomicrobium</taxon>
    </lineage>
</organism>
<keyword evidence="4 8" id="KW-0812">Transmembrane</keyword>
<dbReference type="OrthoDB" id="9787923at2"/>
<evidence type="ECO:0000256" key="3">
    <source>
        <dbReference type="ARBA" id="ARBA00022670"/>
    </source>
</evidence>
<feature type="domain" description="CAAX prenyl protease 2/Lysostaphin resistance protein A-like" evidence="9">
    <location>
        <begin position="466"/>
        <end position="558"/>
    </location>
</feature>
<feature type="transmembrane region" description="Helical" evidence="8">
    <location>
        <begin position="550"/>
        <end position="572"/>
    </location>
</feature>
<evidence type="ECO:0000313" key="11">
    <source>
        <dbReference type="Proteomes" id="UP000199518"/>
    </source>
</evidence>
<dbReference type="GO" id="GO:0006508">
    <property type="term" value="P:proteolysis"/>
    <property type="evidence" value="ECO:0007669"/>
    <property type="project" value="UniProtKB-KW"/>
</dbReference>
<evidence type="ECO:0000256" key="8">
    <source>
        <dbReference type="SAM" id="Phobius"/>
    </source>
</evidence>
<feature type="transmembrane region" description="Helical" evidence="8">
    <location>
        <begin position="251"/>
        <end position="269"/>
    </location>
</feature>
<name>A0A1I3JVH7_9PLAN</name>
<keyword evidence="7 8" id="KW-0472">Membrane</keyword>
<dbReference type="STRING" id="1576369.SAMN05421753_11125"/>
<evidence type="ECO:0000256" key="6">
    <source>
        <dbReference type="ARBA" id="ARBA00022989"/>
    </source>
</evidence>
<dbReference type="NCBIfam" id="TIGR03008">
    <property type="entry name" value="pepcterm_CAAX"/>
    <property type="match status" value="1"/>
</dbReference>
<feature type="transmembrane region" description="Helical" evidence="8">
    <location>
        <begin position="458"/>
        <end position="481"/>
    </location>
</feature>
<feature type="transmembrane region" description="Helical" evidence="8">
    <location>
        <begin position="75"/>
        <end position="94"/>
    </location>
</feature>
<feature type="transmembrane region" description="Helical" evidence="8">
    <location>
        <begin position="502"/>
        <end position="519"/>
    </location>
</feature>
<keyword evidence="2" id="KW-1003">Cell membrane</keyword>
<keyword evidence="11" id="KW-1185">Reference proteome</keyword>
<dbReference type="NCBIfam" id="TIGR04162">
    <property type="entry name" value="exo_VPEID"/>
    <property type="match status" value="1"/>
</dbReference>
<dbReference type="Proteomes" id="UP000199518">
    <property type="component" value="Unassembled WGS sequence"/>
</dbReference>
<dbReference type="Pfam" id="PF02517">
    <property type="entry name" value="Rce1-like"/>
    <property type="match status" value="1"/>
</dbReference>
<sequence>MSTHTPELTLESAACGSSSVPAGANSAVSNWTFALRAGCLSAVLLVELLCLTVRFDSKTLASSADGFLSIMQFAPRLPQVLIAMLAALCLTGRVRLQHHYRTFANSDLQDHAWQWWGLAQLAIFAGFWLATSLLYESQALPTSAQLPVTALWLTLGAGTVLTWLRSIAPWQCWGQFLLAEKRALVIGAVVGCASLGLGSMAQGLWEPMAAGTLWNVTLLLRCLYPEVIVDASQRIVGTPAFRVEIAPQCSGYEGIGLVVAFLAAFCLLFRSRLRYPHAWLLWPIGILAAWVGNSVRIAALIAIGSSISPAVAMGGFHSQAGWIFFNGVALTLAAVAMRVPFFSNQAVPFARSAVATRSPVAAYLGPFLVLMAANVLTAAFTTAFDWSYPAKVVVTALAIGALAPRFVAVRPSLRTTPISVLVHYRDAITCGVLVFIVWMLTAPVPAGSSEMPNALTGSLTAVSVTWVLFRIVGSVITVPIVEELAFRGYLMRRMASERFEQLAYRSVPVWSIMFSSLLFGLMHQRWIAGAMAGVAYAYAARRRNSLYDAIIAHAVTNGLIAATVLLGDAWWLW</sequence>
<dbReference type="GO" id="GO:0004175">
    <property type="term" value="F:endopeptidase activity"/>
    <property type="evidence" value="ECO:0007669"/>
    <property type="project" value="UniProtKB-ARBA"/>
</dbReference>
<accession>A0A1I3JVH7</accession>
<dbReference type="GO" id="GO:0005886">
    <property type="term" value="C:plasma membrane"/>
    <property type="evidence" value="ECO:0007669"/>
    <property type="project" value="UniProtKB-SubCell"/>
</dbReference>
<feature type="transmembrane region" description="Helical" evidence="8">
    <location>
        <begin position="427"/>
        <end position="446"/>
    </location>
</feature>
<gene>
    <name evidence="10" type="ORF">SAMN05421753_11125</name>
</gene>
<keyword evidence="6 8" id="KW-1133">Transmembrane helix</keyword>
<comment type="subcellular location">
    <subcellularLocation>
        <location evidence="1">Cell membrane</location>
        <topology evidence="1">Multi-pass membrane protein</topology>
    </subcellularLocation>
</comment>